<dbReference type="InterPro" id="IPR029056">
    <property type="entry name" value="Ribokinase-like"/>
</dbReference>
<accession>D9PIY8</accession>
<dbReference type="EC" id="2.7.1.-" evidence="4"/>
<keyword evidence="1 4" id="KW-0808">Transferase</keyword>
<evidence type="ECO:0000259" key="3">
    <source>
        <dbReference type="Pfam" id="PF00294"/>
    </source>
</evidence>
<gene>
    <name evidence="4" type="ORF">LDC_1497</name>
</gene>
<dbReference type="InterPro" id="IPR011611">
    <property type="entry name" value="PfkB_dom"/>
</dbReference>
<dbReference type="SUPFAM" id="SSF53613">
    <property type="entry name" value="Ribokinase-like"/>
    <property type="match status" value="1"/>
</dbReference>
<dbReference type="EMBL" id="ADZX01000472">
    <property type="protein sequence ID" value="EFK96467.1"/>
    <property type="molecule type" value="Genomic_DNA"/>
</dbReference>
<dbReference type="GO" id="GO:0005829">
    <property type="term" value="C:cytosol"/>
    <property type="evidence" value="ECO:0007669"/>
    <property type="project" value="TreeGrafter"/>
</dbReference>
<dbReference type="GO" id="GO:0016301">
    <property type="term" value="F:kinase activity"/>
    <property type="evidence" value="ECO:0007669"/>
    <property type="project" value="UniProtKB-KW"/>
</dbReference>
<feature type="non-terminal residue" evidence="4">
    <location>
        <position position="1"/>
    </location>
</feature>
<dbReference type="Pfam" id="PF00294">
    <property type="entry name" value="PfkB"/>
    <property type="match status" value="1"/>
</dbReference>
<dbReference type="PANTHER" id="PTHR10584">
    <property type="entry name" value="SUGAR KINASE"/>
    <property type="match status" value="1"/>
</dbReference>
<name>D9PIY8_9ZZZZ</name>
<keyword evidence="2 4" id="KW-0418">Kinase</keyword>
<evidence type="ECO:0000256" key="2">
    <source>
        <dbReference type="ARBA" id="ARBA00022777"/>
    </source>
</evidence>
<feature type="domain" description="Carbohydrate kinase PfkB" evidence="3">
    <location>
        <begin position="4"/>
        <end position="206"/>
    </location>
</feature>
<dbReference type="Gene3D" id="3.40.1190.20">
    <property type="match status" value="1"/>
</dbReference>
<reference evidence="4" key="1">
    <citation type="submission" date="2010-07" db="EMBL/GenBank/DDBJ databases">
        <authorList>
            <consortium name="CONSOLIDER consortium CSD2007-00005"/>
            <person name="Guazzaroni M.-E."/>
            <person name="Richter M."/>
            <person name="Garcia-Salamanca A."/>
            <person name="Yarza P."/>
            <person name="Ferrer M."/>
        </authorList>
    </citation>
    <scope>NUCLEOTIDE SEQUENCE</scope>
</reference>
<sequence>QHTNRETNCNFVLWYEDDRTILVNHVEYDHNYSALNPNVCKAPKWIYLTSLSSHSPIYEKNLVEYLDAEPKVKLVFQPGTYQINRGIDDLEPITKHADVLVLNLEEAQSLLRIHEKDVKKLLHEISIHGPKIVLITDGTNGSYMFDGDHCYHMPIFPDPRKAFERTGCGDAFASTFVSLLSIGRTPLEALSLAPINAMSVAQFVGAHEGLLSLDQIDWLNQKAPVEYRPREI</sequence>
<evidence type="ECO:0000256" key="1">
    <source>
        <dbReference type="ARBA" id="ARBA00022679"/>
    </source>
</evidence>
<organism evidence="4">
    <name type="scientific">sediment metagenome</name>
    <dbReference type="NCBI Taxonomy" id="749907"/>
    <lineage>
        <taxon>unclassified sequences</taxon>
        <taxon>metagenomes</taxon>
        <taxon>ecological metagenomes</taxon>
    </lineage>
</organism>
<dbReference type="PANTHER" id="PTHR10584:SF166">
    <property type="entry name" value="RIBOKINASE"/>
    <property type="match status" value="1"/>
</dbReference>
<comment type="caution">
    <text evidence="4">The sequence shown here is derived from an EMBL/GenBank/DDBJ whole genome shotgun (WGS) entry which is preliminary data.</text>
</comment>
<reference evidence="4" key="2">
    <citation type="journal article" date="2011" name="Microb. Ecol.">
        <title>Taxonomic and Functional Metagenomic Profiling of the Microbial Community in the Anoxic Sediment of a Sub-saline Shallow Lake (Laguna de Carrizo, Central Spain).</title>
        <authorList>
            <person name="Ferrer M."/>
            <person name="Guazzaroni M.E."/>
            <person name="Richter M."/>
            <person name="Garcia-Salamanca A."/>
            <person name="Yarza P."/>
            <person name="Suarez-Suarez A."/>
            <person name="Solano J."/>
            <person name="Alcaide M."/>
            <person name="van Dillewijn P."/>
            <person name="Molina-Henares M.A."/>
            <person name="Lopez-Cortes N."/>
            <person name="Al-Ramahi Y."/>
            <person name="Guerrero C."/>
            <person name="Acosta A."/>
            <person name="de Eugenio L.I."/>
            <person name="Martinez V."/>
            <person name="Marques S."/>
            <person name="Rojo F."/>
            <person name="Santero E."/>
            <person name="Genilloud O."/>
            <person name="Perez-Perez J."/>
            <person name="Rossello-Mora R."/>
            <person name="Ramos J.L."/>
        </authorList>
    </citation>
    <scope>NUCLEOTIDE SEQUENCE</scope>
</reference>
<proteinExistence type="predicted"/>
<evidence type="ECO:0000313" key="4">
    <source>
        <dbReference type="EMBL" id="EFK96467.1"/>
    </source>
</evidence>
<protein>
    <submittedName>
        <fullName evidence="4">Sugar kinase, ribokinase family</fullName>
        <ecNumber evidence="4">2.7.1.-</ecNumber>
    </submittedName>
</protein>
<dbReference type="AlphaFoldDB" id="D9PIY8"/>